<keyword evidence="4 5" id="KW-0808">Transferase</keyword>
<evidence type="ECO:0000313" key="7">
    <source>
        <dbReference type="EMBL" id="HIZ89131.1"/>
    </source>
</evidence>
<evidence type="ECO:0000256" key="4">
    <source>
        <dbReference type="ARBA" id="ARBA00022679"/>
    </source>
</evidence>
<comment type="caution">
    <text evidence="5">Lacks conserved residue(s) required for the propagation of feature annotation.</text>
</comment>
<dbReference type="InterPro" id="IPR003382">
    <property type="entry name" value="Flavoprotein"/>
</dbReference>
<keyword evidence="1 5" id="KW-0637">Prenyltransferase</keyword>
<sequence length="192" mass="20894">MKRSFIAITGASGVLYGFSIIKAMQKAGFEVHTTAAAEALHNAQAETGVKYNSIEEMYKANGIENVILYNNNDLSSAAASGSFKMENYIIAPASMGFVGRTANGISASLIERCADVALKERRPLIVLFREMPLSTIHLENLTKLSKSGAVIIPAAPGFYNRPETINDLVNFVTGKVLDVLGIENNCYKRWEN</sequence>
<dbReference type="EMBL" id="DXAQ01000067">
    <property type="protein sequence ID" value="HIZ89131.1"/>
    <property type="molecule type" value="Genomic_DNA"/>
</dbReference>
<dbReference type="Gene3D" id="3.40.50.1950">
    <property type="entry name" value="Flavin prenyltransferase-like"/>
    <property type="match status" value="1"/>
</dbReference>
<keyword evidence="3 5" id="KW-0288">FMN</keyword>
<comment type="caution">
    <text evidence="7">The sequence shown here is derived from an EMBL/GenBank/DDBJ whole genome shotgun (WGS) entry which is preliminary data.</text>
</comment>
<comment type="function">
    <text evidence="5">Flavin prenyltransferase that catalyzes the synthesis of the prenylated FMN cofactor (prenyl-FMN) for 4-hydroxy-3-polyprenylbenzoic acid decarboxylase UbiD. The prenyltransferase is metal-independent and links a dimethylallyl moiety from dimethylallyl monophosphate (DMAP) to the flavin N5 and C6 atoms of FMN.</text>
</comment>
<accession>A0A9D2GTV6</accession>
<dbReference type="Proteomes" id="UP000824176">
    <property type="component" value="Unassembled WGS sequence"/>
</dbReference>
<keyword evidence="2 5" id="KW-0285">Flavoprotein</keyword>
<dbReference type="HAMAP" id="MF_01984">
    <property type="entry name" value="ubiX_pad"/>
    <property type="match status" value="1"/>
</dbReference>
<dbReference type="AlphaFoldDB" id="A0A9D2GTV6"/>
<evidence type="ECO:0000256" key="2">
    <source>
        <dbReference type="ARBA" id="ARBA00022630"/>
    </source>
</evidence>
<dbReference type="NCBIfam" id="TIGR00421">
    <property type="entry name" value="ubiX_pad"/>
    <property type="match status" value="1"/>
</dbReference>
<evidence type="ECO:0000259" key="6">
    <source>
        <dbReference type="Pfam" id="PF02441"/>
    </source>
</evidence>
<evidence type="ECO:0000256" key="3">
    <source>
        <dbReference type="ARBA" id="ARBA00022643"/>
    </source>
</evidence>
<dbReference type="NCBIfam" id="NF004685">
    <property type="entry name" value="PRK06029.1"/>
    <property type="match status" value="1"/>
</dbReference>
<comment type="similarity">
    <text evidence="5">Belongs to the UbiX/PAD1 family.</text>
</comment>
<evidence type="ECO:0000256" key="1">
    <source>
        <dbReference type="ARBA" id="ARBA00022602"/>
    </source>
</evidence>
<feature type="binding site" evidence="5">
    <location>
        <position position="129"/>
    </location>
    <ligand>
        <name>FMN</name>
        <dbReference type="ChEBI" id="CHEBI:58210"/>
    </ligand>
</feature>
<dbReference type="InterPro" id="IPR004507">
    <property type="entry name" value="UbiX-like"/>
</dbReference>
<name>A0A9D2GTV6_9BACT</name>
<dbReference type="Pfam" id="PF02441">
    <property type="entry name" value="Flavoprotein"/>
    <property type="match status" value="1"/>
</dbReference>
<dbReference type="SUPFAM" id="SSF52507">
    <property type="entry name" value="Homo-oligomeric flavin-containing Cys decarboxylases, HFCD"/>
    <property type="match status" value="1"/>
</dbReference>
<feature type="binding site" evidence="5">
    <location>
        <position position="175"/>
    </location>
    <ligand>
        <name>dimethylallyl phosphate</name>
        <dbReference type="ChEBI" id="CHEBI:88052"/>
    </ligand>
</feature>
<dbReference type="EC" id="2.5.1.129" evidence="5"/>
<proteinExistence type="inferred from homology"/>
<protein>
    <recommendedName>
        <fullName evidence="5">Flavin prenyltransferase UbiX</fullName>
        <ecNumber evidence="5">2.5.1.129</ecNumber>
    </recommendedName>
</protein>
<dbReference type="InterPro" id="IPR036551">
    <property type="entry name" value="Flavin_trans-like"/>
</dbReference>
<dbReference type="GO" id="GO:0106141">
    <property type="term" value="F:flavin prenyltransferase activity"/>
    <property type="evidence" value="ECO:0007669"/>
    <property type="project" value="UniProtKB-EC"/>
</dbReference>
<feature type="binding site" evidence="5">
    <location>
        <begin position="10"/>
        <end position="12"/>
    </location>
    <ligand>
        <name>FMN</name>
        <dbReference type="ChEBI" id="CHEBI:58210"/>
    </ligand>
</feature>
<organism evidence="7 8">
    <name type="scientific">Candidatus Mucispirillum faecigallinarum</name>
    <dbReference type="NCBI Taxonomy" id="2838699"/>
    <lineage>
        <taxon>Bacteria</taxon>
        <taxon>Pseudomonadati</taxon>
        <taxon>Deferribacterota</taxon>
        <taxon>Deferribacteres</taxon>
        <taxon>Deferribacterales</taxon>
        <taxon>Mucispirillaceae</taxon>
        <taxon>Mucispirillum</taxon>
    </lineage>
</organism>
<reference evidence="7" key="1">
    <citation type="journal article" date="2021" name="PeerJ">
        <title>Extensive microbial diversity within the chicken gut microbiome revealed by metagenomics and culture.</title>
        <authorList>
            <person name="Gilroy R."/>
            <person name="Ravi A."/>
            <person name="Getino M."/>
            <person name="Pursley I."/>
            <person name="Horton D.L."/>
            <person name="Alikhan N.F."/>
            <person name="Baker D."/>
            <person name="Gharbi K."/>
            <person name="Hall N."/>
            <person name="Watson M."/>
            <person name="Adriaenssens E.M."/>
            <person name="Foster-Nyarko E."/>
            <person name="Jarju S."/>
            <person name="Secka A."/>
            <person name="Antonio M."/>
            <person name="Oren A."/>
            <person name="Chaudhuri R.R."/>
            <person name="La Ragione R."/>
            <person name="Hildebrand F."/>
            <person name="Pallen M.J."/>
        </authorList>
    </citation>
    <scope>NUCLEOTIDE SEQUENCE</scope>
    <source>
        <strain evidence="7">ChiW4-1371</strain>
    </source>
</reference>
<evidence type="ECO:0000256" key="5">
    <source>
        <dbReference type="HAMAP-Rule" id="MF_01984"/>
    </source>
</evidence>
<feature type="domain" description="Flavoprotein" evidence="6">
    <location>
        <begin position="3"/>
        <end position="179"/>
    </location>
</feature>
<gene>
    <name evidence="5" type="primary">ubiX</name>
    <name evidence="7" type="ORF">H9804_04240</name>
</gene>
<evidence type="ECO:0000313" key="8">
    <source>
        <dbReference type="Proteomes" id="UP000824176"/>
    </source>
</evidence>
<feature type="binding site" evidence="5">
    <location>
        <position position="159"/>
    </location>
    <ligand>
        <name>dimethylallyl phosphate</name>
        <dbReference type="ChEBI" id="CHEBI:88052"/>
    </ligand>
</feature>
<comment type="catalytic activity">
    <reaction evidence="5">
        <text>dimethylallyl phosphate + FMNH2 = prenylated FMNH2 + phosphate</text>
        <dbReference type="Rhea" id="RHEA:37743"/>
        <dbReference type="ChEBI" id="CHEBI:43474"/>
        <dbReference type="ChEBI" id="CHEBI:57618"/>
        <dbReference type="ChEBI" id="CHEBI:87467"/>
        <dbReference type="ChEBI" id="CHEBI:88052"/>
        <dbReference type="EC" id="2.5.1.129"/>
    </reaction>
</comment>
<reference evidence="7" key="2">
    <citation type="submission" date="2021-04" db="EMBL/GenBank/DDBJ databases">
        <authorList>
            <person name="Gilroy R."/>
        </authorList>
    </citation>
    <scope>NUCLEOTIDE SEQUENCE</scope>
    <source>
        <strain evidence="7">ChiW4-1371</strain>
    </source>
</reference>